<sequence length="52" mass="5760">MAVGLVDGNLRWPAYFCNADKADRHVTRGSRQNLIRPLSAINARPKLAPIKS</sequence>
<accession>A0A517NX32</accession>
<name>A0A517NX32_9BACT</name>
<dbReference type="Proteomes" id="UP000319817">
    <property type="component" value="Chromosome"/>
</dbReference>
<evidence type="ECO:0000313" key="2">
    <source>
        <dbReference type="Proteomes" id="UP000319817"/>
    </source>
</evidence>
<evidence type="ECO:0000313" key="1">
    <source>
        <dbReference type="EMBL" id="QDT11684.1"/>
    </source>
</evidence>
<proteinExistence type="predicted"/>
<protein>
    <submittedName>
        <fullName evidence="1">Uncharacterized protein</fullName>
    </submittedName>
</protein>
<dbReference type="AlphaFoldDB" id="A0A517NX32"/>
<organism evidence="1 2">
    <name type="scientific">Stieleria marina</name>
    <dbReference type="NCBI Taxonomy" id="1930275"/>
    <lineage>
        <taxon>Bacteria</taxon>
        <taxon>Pseudomonadati</taxon>
        <taxon>Planctomycetota</taxon>
        <taxon>Planctomycetia</taxon>
        <taxon>Pirellulales</taxon>
        <taxon>Pirellulaceae</taxon>
        <taxon>Stieleria</taxon>
    </lineage>
</organism>
<keyword evidence="2" id="KW-1185">Reference proteome</keyword>
<gene>
    <name evidence="1" type="ORF">K239x_36840</name>
</gene>
<dbReference type="EMBL" id="CP036526">
    <property type="protein sequence ID" value="QDT11684.1"/>
    <property type="molecule type" value="Genomic_DNA"/>
</dbReference>
<reference evidence="1 2" key="1">
    <citation type="submission" date="2019-02" db="EMBL/GenBank/DDBJ databases">
        <title>Deep-cultivation of Planctomycetes and their phenomic and genomic characterization uncovers novel biology.</title>
        <authorList>
            <person name="Wiegand S."/>
            <person name="Jogler M."/>
            <person name="Boedeker C."/>
            <person name="Pinto D."/>
            <person name="Vollmers J."/>
            <person name="Rivas-Marin E."/>
            <person name="Kohn T."/>
            <person name="Peeters S.H."/>
            <person name="Heuer A."/>
            <person name="Rast P."/>
            <person name="Oberbeckmann S."/>
            <person name="Bunk B."/>
            <person name="Jeske O."/>
            <person name="Meyerdierks A."/>
            <person name="Storesund J.E."/>
            <person name="Kallscheuer N."/>
            <person name="Luecker S."/>
            <person name="Lage O.M."/>
            <person name="Pohl T."/>
            <person name="Merkel B.J."/>
            <person name="Hornburger P."/>
            <person name="Mueller R.-W."/>
            <person name="Bruemmer F."/>
            <person name="Labrenz M."/>
            <person name="Spormann A.M."/>
            <person name="Op den Camp H."/>
            <person name="Overmann J."/>
            <person name="Amann R."/>
            <person name="Jetten M.S.M."/>
            <person name="Mascher T."/>
            <person name="Medema M.H."/>
            <person name="Devos D.P."/>
            <person name="Kaster A.-K."/>
            <person name="Ovreas L."/>
            <person name="Rohde M."/>
            <person name="Galperin M.Y."/>
            <person name="Jogler C."/>
        </authorList>
    </citation>
    <scope>NUCLEOTIDE SEQUENCE [LARGE SCALE GENOMIC DNA]</scope>
    <source>
        <strain evidence="1 2">K23_9</strain>
    </source>
</reference>